<evidence type="ECO:0000313" key="10">
    <source>
        <dbReference type="EMBL" id="HJC87517.1"/>
    </source>
</evidence>
<keyword evidence="4 8" id="KW-0812">Transmembrane</keyword>
<gene>
    <name evidence="10" type="ORF">H9926_05845</name>
</gene>
<evidence type="ECO:0000313" key="11">
    <source>
        <dbReference type="Proteomes" id="UP000823922"/>
    </source>
</evidence>
<dbReference type="InterPro" id="IPR024528">
    <property type="entry name" value="ThrE_2"/>
</dbReference>
<name>A0A9D2QK33_9FIRM</name>
<feature type="transmembrane region" description="Helical" evidence="8">
    <location>
        <begin position="57"/>
        <end position="76"/>
    </location>
</feature>
<evidence type="ECO:0000256" key="1">
    <source>
        <dbReference type="ARBA" id="ARBA00004651"/>
    </source>
</evidence>
<feature type="domain" description="Threonine/Serine exporter ThrE" evidence="9">
    <location>
        <begin position="14"/>
        <end position="135"/>
    </location>
</feature>
<evidence type="ECO:0000256" key="3">
    <source>
        <dbReference type="ARBA" id="ARBA00022519"/>
    </source>
</evidence>
<dbReference type="AlphaFoldDB" id="A0A9D2QK33"/>
<sequence>MISELFLTTVISTAAAAAGTVAFALLFGVPRRFFPYCGIIGGAGWLLYSLLENRLSAAAATFFAAVLVMLLSRFFAVREKCPVTVFLISGIIPLVPGAGIYWAAYYMVTDQLAEASDAGFAAVKAVAAIVLGIVCIFELPQELFAIGRKK</sequence>
<keyword evidence="3" id="KW-0997">Cell inner membrane</keyword>
<comment type="subcellular location">
    <subcellularLocation>
        <location evidence="1">Cell membrane</location>
        <topology evidence="1">Multi-pass membrane protein</topology>
    </subcellularLocation>
</comment>
<dbReference type="PANTHER" id="PTHR34390:SF1">
    <property type="entry name" value="SUCCINATE TRANSPORTER SUBUNIT YJJB-RELATED"/>
    <property type="match status" value="1"/>
</dbReference>
<comment type="similarity">
    <text evidence="7">Belongs to the ThrE exporter (TC 2.A.79) family.</text>
</comment>
<feature type="transmembrane region" description="Helical" evidence="8">
    <location>
        <begin position="120"/>
        <end position="140"/>
    </location>
</feature>
<evidence type="ECO:0000256" key="7">
    <source>
        <dbReference type="ARBA" id="ARBA00034125"/>
    </source>
</evidence>
<dbReference type="GO" id="GO:0005886">
    <property type="term" value="C:plasma membrane"/>
    <property type="evidence" value="ECO:0007669"/>
    <property type="project" value="UniProtKB-SubCell"/>
</dbReference>
<dbReference type="PANTHER" id="PTHR34390">
    <property type="entry name" value="UPF0442 PROTEIN YJJB-RELATED"/>
    <property type="match status" value="1"/>
</dbReference>
<evidence type="ECO:0000256" key="2">
    <source>
        <dbReference type="ARBA" id="ARBA00022475"/>
    </source>
</evidence>
<dbReference type="EMBL" id="DWVS01000145">
    <property type="protein sequence ID" value="HJC87517.1"/>
    <property type="molecule type" value="Genomic_DNA"/>
</dbReference>
<keyword evidence="6 8" id="KW-0472">Membrane</keyword>
<comment type="caution">
    <text evidence="10">The sequence shown here is derived from an EMBL/GenBank/DDBJ whole genome shotgun (WGS) entry which is preliminary data.</text>
</comment>
<keyword evidence="2" id="KW-1003">Cell membrane</keyword>
<evidence type="ECO:0000259" key="9">
    <source>
        <dbReference type="Pfam" id="PF12821"/>
    </source>
</evidence>
<evidence type="ECO:0000256" key="6">
    <source>
        <dbReference type="ARBA" id="ARBA00023136"/>
    </source>
</evidence>
<evidence type="ECO:0000256" key="5">
    <source>
        <dbReference type="ARBA" id="ARBA00022989"/>
    </source>
</evidence>
<keyword evidence="5 8" id="KW-1133">Transmembrane helix</keyword>
<proteinExistence type="inferred from homology"/>
<protein>
    <submittedName>
        <fullName evidence="10">Threonine/serine exporter family protein</fullName>
    </submittedName>
</protein>
<dbReference type="Pfam" id="PF12821">
    <property type="entry name" value="ThrE_2"/>
    <property type="match status" value="1"/>
</dbReference>
<evidence type="ECO:0000256" key="8">
    <source>
        <dbReference type="SAM" id="Phobius"/>
    </source>
</evidence>
<feature type="transmembrane region" description="Helical" evidence="8">
    <location>
        <begin position="6"/>
        <end position="26"/>
    </location>
</feature>
<reference evidence="10" key="1">
    <citation type="journal article" date="2021" name="PeerJ">
        <title>Extensive microbial diversity within the chicken gut microbiome revealed by metagenomics and culture.</title>
        <authorList>
            <person name="Gilroy R."/>
            <person name="Ravi A."/>
            <person name="Getino M."/>
            <person name="Pursley I."/>
            <person name="Horton D.L."/>
            <person name="Alikhan N.F."/>
            <person name="Baker D."/>
            <person name="Gharbi K."/>
            <person name="Hall N."/>
            <person name="Watson M."/>
            <person name="Adriaenssens E.M."/>
            <person name="Foster-Nyarko E."/>
            <person name="Jarju S."/>
            <person name="Secka A."/>
            <person name="Antonio M."/>
            <person name="Oren A."/>
            <person name="Chaudhuri R.R."/>
            <person name="La Ragione R."/>
            <person name="Hildebrand F."/>
            <person name="Pallen M.J."/>
        </authorList>
    </citation>
    <scope>NUCLEOTIDE SEQUENCE</scope>
    <source>
        <strain evidence="10">ChiBcec1-1630</strain>
    </source>
</reference>
<dbReference type="Proteomes" id="UP000823922">
    <property type="component" value="Unassembled WGS sequence"/>
</dbReference>
<reference evidence="10" key="2">
    <citation type="submission" date="2021-04" db="EMBL/GenBank/DDBJ databases">
        <authorList>
            <person name="Gilroy R."/>
        </authorList>
    </citation>
    <scope>NUCLEOTIDE SEQUENCE</scope>
    <source>
        <strain evidence="10">ChiBcec1-1630</strain>
    </source>
</reference>
<feature type="transmembrane region" description="Helical" evidence="8">
    <location>
        <begin position="83"/>
        <end position="108"/>
    </location>
</feature>
<accession>A0A9D2QK33</accession>
<evidence type="ECO:0000256" key="4">
    <source>
        <dbReference type="ARBA" id="ARBA00022692"/>
    </source>
</evidence>
<dbReference type="InterPro" id="IPR050539">
    <property type="entry name" value="ThrE_Dicarb/AminoAcid_Exp"/>
</dbReference>
<dbReference type="GO" id="GO:0015744">
    <property type="term" value="P:succinate transport"/>
    <property type="evidence" value="ECO:0007669"/>
    <property type="project" value="TreeGrafter"/>
</dbReference>
<feature type="transmembrane region" description="Helical" evidence="8">
    <location>
        <begin position="33"/>
        <end position="51"/>
    </location>
</feature>
<organism evidence="10 11">
    <name type="scientific">Candidatus Eisenbergiella intestinigallinarum</name>
    <dbReference type="NCBI Taxonomy" id="2838549"/>
    <lineage>
        <taxon>Bacteria</taxon>
        <taxon>Bacillati</taxon>
        <taxon>Bacillota</taxon>
        <taxon>Clostridia</taxon>
        <taxon>Lachnospirales</taxon>
        <taxon>Lachnospiraceae</taxon>
        <taxon>Eisenbergiella</taxon>
    </lineage>
</organism>